<organism evidence="5">
    <name type="scientific">viral metagenome</name>
    <dbReference type="NCBI Taxonomy" id="1070528"/>
    <lineage>
        <taxon>unclassified sequences</taxon>
        <taxon>metagenomes</taxon>
        <taxon>organismal metagenomes</taxon>
    </lineage>
</organism>
<dbReference type="EMBL" id="MN740758">
    <property type="protein sequence ID" value="QHS81566.1"/>
    <property type="molecule type" value="Genomic_DNA"/>
</dbReference>
<evidence type="ECO:0000259" key="4">
    <source>
        <dbReference type="SMART" id="SM00382"/>
    </source>
</evidence>
<dbReference type="InterPro" id="IPR027417">
    <property type="entry name" value="P-loop_NTPase"/>
</dbReference>
<dbReference type="InterPro" id="IPR000523">
    <property type="entry name" value="Mg_chelatse_chII-like_cat_dom"/>
</dbReference>
<feature type="domain" description="AAA+ ATPase" evidence="4">
    <location>
        <begin position="20"/>
        <end position="161"/>
    </location>
</feature>
<dbReference type="InterPro" id="IPR003593">
    <property type="entry name" value="AAA+_ATPase"/>
</dbReference>
<dbReference type="PANTHER" id="PTHR11669:SF20">
    <property type="entry name" value="REPLICATION FACTOR C SUBUNIT 4"/>
    <property type="match status" value="1"/>
</dbReference>
<dbReference type="SMART" id="SM00382">
    <property type="entry name" value="AAA"/>
    <property type="match status" value="1"/>
</dbReference>
<dbReference type="GO" id="GO:0005524">
    <property type="term" value="F:ATP binding"/>
    <property type="evidence" value="ECO:0007669"/>
    <property type="project" value="UniProtKB-KW"/>
</dbReference>
<dbReference type="Pfam" id="PF01078">
    <property type="entry name" value="Mg_chelatase"/>
    <property type="match status" value="1"/>
</dbReference>
<evidence type="ECO:0000256" key="1">
    <source>
        <dbReference type="ARBA" id="ARBA00022705"/>
    </source>
</evidence>
<keyword evidence="2" id="KW-0547">Nucleotide-binding</keyword>
<sequence>MAHLIGQQTVWNQLKQLLETSCHLFLTGPAGSGKTAIIKSLLKFYATSRGRSNPELWGEESLEECMILSPDQDRGIQTIRNHVTLFIRQMAPPPSNTALKTWSWVFIDDADTFPQISQQALRRPMETYSHITRFIFIGSSTEDLIPAIRSRCIHIQMNSFDQYEYKDDFLKLVNIPSPSFTEQIWSWILNTTQNNVSDLIRILTLVKNIHETTKQPITERLVQTICSTPFHLDFLPLLNALNQRNYVGGTHTLLEIWKRGYTFEDILESFQTIHNLFGENSMKENTLVHTFLIHAWIAYCKGNTSVLSLQNVFYKTLNDSSLKRMGL</sequence>
<dbReference type="GO" id="GO:0003689">
    <property type="term" value="F:DNA clamp loader activity"/>
    <property type="evidence" value="ECO:0007669"/>
    <property type="project" value="TreeGrafter"/>
</dbReference>
<accession>A0A6C0APM6</accession>
<dbReference type="AlphaFoldDB" id="A0A6C0APM6"/>
<dbReference type="GO" id="GO:0006281">
    <property type="term" value="P:DNA repair"/>
    <property type="evidence" value="ECO:0007669"/>
    <property type="project" value="TreeGrafter"/>
</dbReference>
<proteinExistence type="predicted"/>
<reference evidence="5" key="1">
    <citation type="journal article" date="2020" name="Nature">
        <title>Giant virus diversity and host interactions through global metagenomics.</title>
        <authorList>
            <person name="Schulz F."/>
            <person name="Roux S."/>
            <person name="Paez-Espino D."/>
            <person name="Jungbluth S."/>
            <person name="Walsh D.A."/>
            <person name="Denef V.J."/>
            <person name="McMahon K.D."/>
            <person name="Konstantinidis K.T."/>
            <person name="Eloe-Fadrosh E.A."/>
            <person name="Kyrpides N.C."/>
            <person name="Woyke T."/>
        </authorList>
    </citation>
    <scope>NUCLEOTIDE SEQUENCE</scope>
    <source>
        <strain evidence="5">GVMAG-S-1101164-72</strain>
    </source>
</reference>
<name>A0A6C0APM6_9ZZZZ</name>
<dbReference type="InterPro" id="IPR050238">
    <property type="entry name" value="DNA_Rep/Repair_Clamp_Loader"/>
</dbReference>
<protein>
    <recommendedName>
        <fullName evidence="4">AAA+ ATPase domain-containing protein</fullName>
    </recommendedName>
</protein>
<evidence type="ECO:0000256" key="3">
    <source>
        <dbReference type="ARBA" id="ARBA00022840"/>
    </source>
</evidence>
<evidence type="ECO:0000256" key="2">
    <source>
        <dbReference type="ARBA" id="ARBA00022741"/>
    </source>
</evidence>
<dbReference type="CDD" id="cd00009">
    <property type="entry name" value="AAA"/>
    <property type="match status" value="1"/>
</dbReference>
<dbReference type="GO" id="GO:0006261">
    <property type="term" value="P:DNA-templated DNA replication"/>
    <property type="evidence" value="ECO:0007669"/>
    <property type="project" value="TreeGrafter"/>
</dbReference>
<dbReference type="Gene3D" id="3.40.50.300">
    <property type="entry name" value="P-loop containing nucleotide triphosphate hydrolases"/>
    <property type="match status" value="1"/>
</dbReference>
<dbReference type="PANTHER" id="PTHR11669">
    <property type="entry name" value="REPLICATION FACTOR C / DNA POLYMERASE III GAMMA-TAU SUBUNIT"/>
    <property type="match status" value="1"/>
</dbReference>
<dbReference type="SUPFAM" id="SSF52540">
    <property type="entry name" value="P-loop containing nucleoside triphosphate hydrolases"/>
    <property type="match status" value="1"/>
</dbReference>
<evidence type="ECO:0000313" key="5">
    <source>
        <dbReference type="EMBL" id="QHS81566.1"/>
    </source>
</evidence>
<dbReference type="GO" id="GO:0005663">
    <property type="term" value="C:DNA replication factor C complex"/>
    <property type="evidence" value="ECO:0007669"/>
    <property type="project" value="TreeGrafter"/>
</dbReference>
<keyword evidence="1" id="KW-0235">DNA replication</keyword>
<keyword evidence="3" id="KW-0067">ATP-binding</keyword>